<evidence type="ECO:0000313" key="3">
    <source>
        <dbReference type="EMBL" id="TQV83818.1"/>
    </source>
</evidence>
<dbReference type="InterPro" id="IPR029068">
    <property type="entry name" value="Glyas_Bleomycin-R_OHBP_Dase"/>
</dbReference>
<gene>
    <name evidence="3" type="ORF">FKG95_04355</name>
</gene>
<name>A0A545U2Y9_9PROT</name>
<proteinExistence type="predicted"/>
<dbReference type="GO" id="GO:0004493">
    <property type="term" value="F:methylmalonyl-CoA epimerase activity"/>
    <property type="evidence" value="ECO:0007669"/>
    <property type="project" value="TreeGrafter"/>
</dbReference>
<keyword evidence="4" id="KW-1185">Reference proteome</keyword>
<dbReference type="OrthoDB" id="9812656at2"/>
<dbReference type="PANTHER" id="PTHR43048">
    <property type="entry name" value="METHYLMALONYL-COA EPIMERASE"/>
    <property type="match status" value="1"/>
</dbReference>
<organism evidence="3 4">
    <name type="scientific">Denitrobaculum tricleocarpae</name>
    <dbReference type="NCBI Taxonomy" id="2591009"/>
    <lineage>
        <taxon>Bacteria</taxon>
        <taxon>Pseudomonadati</taxon>
        <taxon>Pseudomonadota</taxon>
        <taxon>Alphaproteobacteria</taxon>
        <taxon>Rhodospirillales</taxon>
        <taxon>Rhodospirillaceae</taxon>
        <taxon>Denitrobaculum</taxon>
    </lineage>
</organism>
<dbReference type="Proteomes" id="UP000315252">
    <property type="component" value="Unassembled WGS sequence"/>
</dbReference>
<dbReference type="GO" id="GO:0046872">
    <property type="term" value="F:metal ion binding"/>
    <property type="evidence" value="ECO:0007669"/>
    <property type="project" value="UniProtKB-KW"/>
</dbReference>
<dbReference type="EMBL" id="VHSH01000001">
    <property type="protein sequence ID" value="TQV83818.1"/>
    <property type="molecule type" value="Genomic_DNA"/>
</dbReference>
<dbReference type="Pfam" id="PF00903">
    <property type="entry name" value="Glyoxalase"/>
    <property type="match status" value="1"/>
</dbReference>
<dbReference type="InterPro" id="IPR051785">
    <property type="entry name" value="MMCE/EMCE_epimerase"/>
</dbReference>
<comment type="caution">
    <text evidence="3">The sequence shown here is derived from an EMBL/GenBank/DDBJ whole genome shotgun (WGS) entry which is preliminary data.</text>
</comment>
<evidence type="ECO:0000259" key="2">
    <source>
        <dbReference type="PROSITE" id="PS51819"/>
    </source>
</evidence>
<dbReference type="Gene3D" id="3.10.180.10">
    <property type="entry name" value="2,3-Dihydroxybiphenyl 1,2-Dioxygenase, domain 1"/>
    <property type="match status" value="1"/>
</dbReference>
<dbReference type="PANTHER" id="PTHR43048:SF3">
    <property type="entry name" value="METHYLMALONYL-COA EPIMERASE, MITOCHONDRIAL"/>
    <property type="match status" value="1"/>
</dbReference>
<reference evidence="3 4" key="1">
    <citation type="submission" date="2019-06" db="EMBL/GenBank/DDBJ databases">
        <title>Whole genome sequence for Rhodospirillaceae sp. R148.</title>
        <authorList>
            <person name="Wang G."/>
        </authorList>
    </citation>
    <scope>NUCLEOTIDE SEQUENCE [LARGE SCALE GENOMIC DNA]</scope>
    <source>
        <strain evidence="3 4">R148</strain>
    </source>
</reference>
<keyword evidence="1" id="KW-0479">Metal-binding</keyword>
<feature type="domain" description="VOC" evidence="2">
    <location>
        <begin position="2"/>
        <end position="143"/>
    </location>
</feature>
<dbReference type="InterPro" id="IPR037523">
    <property type="entry name" value="VOC_core"/>
</dbReference>
<dbReference type="GO" id="GO:0046491">
    <property type="term" value="P:L-methylmalonyl-CoA metabolic process"/>
    <property type="evidence" value="ECO:0007669"/>
    <property type="project" value="TreeGrafter"/>
</dbReference>
<protein>
    <submittedName>
        <fullName evidence="3">VOC family protein</fullName>
    </submittedName>
</protein>
<evidence type="ECO:0000313" key="4">
    <source>
        <dbReference type="Proteomes" id="UP000315252"/>
    </source>
</evidence>
<dbReference type="PROSITE" id="PS51819">
    <property type="entry name" value="VOC"/>
    <property type="match status" value="1"/>
</dbReference>
<dbReference type="AlphaFoldDB" id="A0A545U2Y9"/>
<dbReference type="InterPro" id="IPR004360">
    <property type="entry name" value="Glyas_Fos-R_dOase_dom"/>
</dbReference>
<sequence length="143" mass="15741">MKFSHVSLVARDRDRLADFYTAVFECEDRVERWTMSGEQVSKGNGVANSKIYAAWLSLPGADDQFLEVLQYENFEDRPTPAVNQPGLGHLCFEVEDIHATSAAILAAGGAPLGEVTDLGTPQSPVLCVYLRDPEGNVLELEQR</sequence>
<accession>A0A545U2Y9</accession>
<dbReference type="RefSeq" id="WP_142895053.1">
    <property type="nucleotide sequence ID" value="NZ_ML660052.1"/>
</dbReference>
<dbReference type="SUPFAM" id="SSF54593">
    <property type="entry name" value="Glyoxalase/Bleomycin resistance protein/Dihydroxybiphenyl dioxygenase"/>
    <property type="match status" value="1"/>
</dbReference>
<evidence type="ECO:0000256" key="1">
    <source>
        <dbReference type="ARBA" id="ARBA00022723"/>
    </source>
</evidence>